<accession>A0A8D9EAC3</accession>
<keyword evidence="1" id="KW-0812">Transmembrane</keyword>
<keyword evidence="1" id="KW-1133">Transmembrane helix</keyword>
<feature type="transmembrane region" description="Helical" evidence="1">
    <location>
        <begin position="32"/>
        <end position="55"/>
    </location>
</feature>
<evidence type="ECO:0000256" key="1">
    <source>
        <dbReference type="SAM" id="Phobius"/>
    </source>
</evidence>
<protein>
    <submittedName>
        <fullName evidence="2">Uncharacterized protein</fullName>
    </submittedName>
</protein>
<feature type="transmembrane region" description="Helical" evidence="1">
    <location>
        <begin position="7"/>
        <end position="26"/>
    </location>
</feature>
<dbReference type="EMBL" id="HBUF01467216">
    <property type="protein sequence ID" value="CAG6744451.1"/>
    <property type="molecule type" value="Transcribed_RNA"/>
</dbReference>
<sequence>MNGVGQVSVLIMTCFHPLLHVAVTVYPWELVYIILVSPVSVWVLLILFTFCAVSFQRFKAPVTAQIPYVIILDTIIFSAGSSLDNVGPMVNFTSRHWNYCTPECPSFLLHV</sequence>
<dbReference type="EMBL" id="HBUF01467215">
    <property type="protein sequence ID" value="CAG6744450.1"/>
    <property type="molecule type" value="Transcribed_RNA"/>
</dbReference>
<keyword evidence="1" id="KW-0472">Membrane</keyword>
<dbReference type="AlphaFoldDB" id="A0A8D9EAC3"/>
<evidence type="ECO:0000313" key="2">
    <source>
        <dbReference type="EMBL" id="CAG6744450.1"/>
    </source>
</evidence>
<organism evidence="2">
    <name type="scientific">Cacopsylla melanoneura</name>
    <dbReference type="NCBI Taxonomy" id="428564"/>
    <lineage>
        <taxon>Eukaryota</taxon>
        <taxon>Metazoa</taxon>
        <taxon>Ecdysozoa</taxon>
        <taxon>Arthropoda</taxon>
        <taxon>Hexapoda</taxon>
        <taxon>Insecta</taxon>
        <taxon>Pterygota</taxon>
        <taxon>Neoptera</taxon>
        <taxon>Paraneoptera</taxon>
        <taxon>Hemiptera</taxon>
        <taxon>Sternorrhyncha</taxon>
        <taxon>Psylloidea</taxon>
        <taxon>Psyllidae</taxon>
        <taxon>Psyllinae</taxon>
        <taxon>Cacopsylla</taxon>
    </lineage>
</organism>
<reference evidence="2" key="1">
    <citation type="submission" date="2021-05" db="EMBL/GenBank/DDBJ databases">
        <authorList>
            <person name="Alioto T."/>
            <person name="Alioto T."/>
            <person name="Gomez Garrido J."/>
        </authorList>
    </citation>
    <scope>NUCLEOTIDE SEQUENCE</scope>
</reference>
<proteinExistence type="predicted"/>
<name>A0A8D9EAC3_9HEMI</name>